<dbReference type="EMBL" id="JBHTBH010000005">
    <property type="protein sequence ID" value="MFC7328724.1"/>
    <property type="molecule type" value="Genomic_DNA"/>
</dbReference>
<dbReference type="RefSeq" id="WP_379871369.1">
    <property type="nucleotide sequence ID" value="NZ_JBHTBH010000005.1"/>
</dbReference>
<name>A0ABW2KFC1_9ACTN</name>
<comment type="caution">
    <text evidence="2">The sequence shown here is derived from an EMBL/GenBank/DDBJ whole genome shotgun (WGS) entry which is preliminary data.</text>
</comment>
<accession>A0ABW2KFC1</accession>
<dbReference type="Proteomes" id="UP001596540">
    <property type="component" value="Unassembled WGS sequence"/>
</dbReference>
<keyword evidence="3" id="KW-1185">Reference proteome</keyword>
<gene>
    <name evidence="2" type="ORF">ACFQRF_13310</name>
</gene>
<evidence type="ECO:0000259" key="1">
    <source>
        <dbReference type="Pfam" id="PF18156"/>
    </source>
</evidence>
<organism evidence="2 3">
    <name type="scientific">Marinactinospora rubrisoli</name>
    <dbReference type="NCBI Taxonomy" id="2715399"/>
    <lineage>
        <taxon>Bacteria</taxon>
        <taxon>Bacillati</taxon>
        <taxon>Actinomycetota</taxon>
        <taxon>Actinomycetes</taxon>
        <taxon>Streptosporangiales</taxon>
        <taxon>Nocardiopsidaceae</taxon>
        <taxon>Marinactinospora</taxon>
    </lineage>
</organism>
<proteinExistence type="predicted"/>
<evidence type="ECO:0000313" key="2">
    <source>
        <dbReference type="EMBL" id="MFC7328724.1"/>
    </source>
</evidence>
<feature type="domain" description="pPIWI-RE three-gene island" evidence="1">
    <location>
        <begin position="36"/>
        <end position="135"/>
    </location>
</feature>
<sequence length="291" mass="33141">MLDDDTPADGPFGASPPLVDEFTGPAYTAEESVRVACMVADGLAALAAEENLDSFRLPYPDPVQRALNRVVLAALRRGIDPNQFPQSVMGLVAWCREVPLSEWPLSLPDDRDWNQTLIDRETNERTPLCIRLERRSPYASDRGMHRILMGEFRSQLKSLGLAEGERLRVEHDFEQVMVQFPVLTRAMRFEKAELVLGSIADLMSEFYRPMPSRFLRDGVCRLCERCNLPLYPRAGQEWWCETADCQRRSRHAGKAPKFSRTFSTPTGRDLFLLIRPFRLFVTAPANLARQP</sequence>
<evidence type="ECO:0000313" key="3">
    <source>
        <dbReference type="Proteomes" id="UP001596540"/>
    </source>
</evidence>
<protein>
    <recommendedName>
        <fullName evidence="1">pPIWI-RE three-gene island domain-containing protein</fullName>
    </recommendedName>
</protein>
<dbReference type="InterPro" id="IPR041191">
    <property type="entry name" value="pPIWI_RE_Y"/>
</dbReference>
<dbReference type="Pfam" id="PF18156">
    <property type="entry name" value="pPIWI_RE_Y"/>
    <property type="match status" value="1"/>
</dbReference>
<reference evidence="3" key="1">
    <citation type="journal article" date="2019" name="Int. J. Syst. Evol. Microbiol.">
        <title>The Global Catalogue of Microorganisms (GCM) 10K type strain sequencing project: providing services to taxonomists for standard genome sequencing and annotation.</title>
        <authorList>
            <consortium name="The Broad Institute Genomics Platform"/>
            <consortium name="The Broad Institute Genome Sequencing Center for Infectious Disease"/>
            <person name="Wu L."/>
            <person name="Ma J."/>
        </authorList>
    </citation>
    <scope>NUCLEOTIDE SEQUENCE [LARGE SCALE GENOMIC DNA]</scope>
    <source>
        <strain evidence="3">CGMCC 4.7382</strain>
    </source>
</reference>